<dbReference type="AlphaFoldDB" id="A0A1D7XMR4"/>
<dbReference type="SUPFAM" id="SSF53300">
    <property type="entry name" value="vWA-like"/>
    <property type="match status" value="1"/>
</dbReference>
<dbReference type="InterPro" id="IPR036465">
    <property type="entry name" value="vWFA_dom_sf"/>
</dbReference>
<dbReference type="Gene3D" id="3.40.50.410">
    <property type="entry name" value="von Willebrand factor, type A domain"/>
    <property type="match status" value="1"/>
</dbReference>
<feature type="domain" description="VWFA" evidence="2">
    <location>
        <begin position="93"/>
        <end position="410"/>
    </location>
</feature>
<dbReference type="InterPro" id="IPR002035">
    <property type="entry name" value="VWF_A"/>
</dbReference>
<feature type="transmembrane region" description="Helical" evidence="1">
    <location>
        <begin position="21"/>
        <end position="40"/>
    </location>
</feature>
<gene>
    <name evidence="3" type="ORF">BGI42_13115</name>
</gene>
<keyword evidence="1" id="KW-0812">Transmembrane</keyword>
<dbReference type="RefSeq" id="WP_069680748.1">
    <property type="nucleotide sequence ID" value="NZ_CP017253.2"/>
</dbReference>
<keyword evidence="1" id="KW-0472">Membrane</keyword>
<protein>
    <submittedName>
        <fullName evidence="3">VWA domain-containing protein</fullName>
    </submittedName>
</protein>
<keyword evidence="1" id="KW-1133">Transmembrane helix</keyword>
<reference evidence="4" key="1">
    <citation type="submission" date="2016-09" db="EMBL/GenBank/DDBJ databases">
        <title>Genomics of Clostridium taeniosporum, an organism which forms endospores with ribbon-like appendages.</title>
        <authorList>
            <person name="Walker J.R."/>
        </authorList>
    </citation>
    <scope>NUCLEOTIDE SEQUENCE [LARGE SCALE GENOMIC DNA]</scope>
    <source>
        <strain evidence="4">1/k</strain>
    </source>
</reference>
<dbReference type="SMART" id="SM00327">
    <property type="entry name" value="VWA"/>
    <property type="match status" value="1"/>
</dbReference>
<evidence type="ECO:0000256" key="1">
    <source>
        <dbReference type="SAM" id="Phobius"/>
    </source>
</evidence>
<name>A0A1D7XMR4_9CLOT</name>
<evidence type="ECO:0000313" key="4">
    <source>
        <dbReference type="Proteomes" id="UP000094652"/>
    </source>
</evidence>
<proteinExistence type="predicted"/>
<sequence length="812" mass="93438">MTKIKEVFINYYKKRKEAYKVLSIFLVVILIATFVNIRLINANADNSIGDKPSFQIQIDKADPNPALLGEDICIKGKIIPKPFEMEIERQKKEIVLVLDTSGSMDEKVAKICTHKRVRHKVDGHYEWHGYYKVWVDPYYIDNYCEEHGTAEEHYSSYTTKMAELKKAANNFIDKMKGIPDLKIGIVNYSSEATINPFGYYRYKNSKSIDQYYSHEVPDYKSLGKEFLDSKDSRLHDMVNKLKALGGTNTGEGLRKAEYMLEQGDKDAKKTIVFMSDGLPTFYSAYKTNEKVKKYHWVKKYSLEYGYYWSKEYYWENEYYWDYYTSIDDTYPNYAGTGNSDDKGYCKDYAKKIGEIIKNSKSNVFSIGYGLGNENSKSNKIMREIHDSMGGLEKDFFATDAGVINNIFDKIADKIIESYTIDNLEMDMNFKSEDGFTLKVGGNTVKLNNVIYKKVSENNGKIRYEANEVPFEFVIKGSKVGEYENIFKNSKGEFLWKDNVISIPIITSDDFVIKIRANELPYIQVKLISEENINSKNINEEIEVKYEIMTKPFKYNIDSPLTISDAQLNFDLGDNFKLIESGNLEKIDESGNKYKVQLDKIEYELQKEGEDQGQWIQTKPIEVKFKIKKATNSGYGKLGFGKEKNNTILYTNFNEKRIINNINTPIVNFEGFSLRHGIYNGINNDGTVNINTTTKSYPKEARINLGADFIYNGQRIVQLNVDKNIYIDGPIKIYKLYGNKLNLLYSIDKTAEQKNYKIDLNKFGLNNGDKVLILYNEYAPNISGTFTNAIQVDASPSVNATINVIDEEIPELF</sequence>
<evidence type="ECO:0000259" key="2">
    <source>
        <dbReference type="PROSITE" id="PS50234"/>
    </source>
</evidence>
<dbReference type="STRING" id="394958.BGI42_13115"/>
<dbReference type="KEGG" id="ctae:BGI42_13115"/>
<keyword evidence="4" id="KW-1185">Reference proteome</keyword>
<dbReference type="EMBL" id="CP017253">
    <property type="protein sequence ID" value="AOR24622.1"/>
    <property type="molecule type" value="Genomic_DNA"/>
</dbReference>
<dbReference type="Proteomes" id="UP000094652">
    <property type="component" value="Chromosome"/>
</dbReference>
<dbReference type="CDD" id="cd00198">
    <property type="entry name" value="vWFA"/>
    <property type="match status" value="1"/>
</dbReference>
<dbReference type="OrthoDB" id="1656124at2"/>
<accession>A0A1D7XMR4</accession>
<evidence type="ECO:0000313" key="3">
    <source>
        <dbReference type="EMBL" id="AOR24622.1"/>
    </source>
</evidence>
<organism evidence="3 4">
    <name type="scientific">Clostridium taeniosporum</name>
    <dbReference type="NCBI Taxonomy" id="394958"/>
    <lineage>
        <taxon>Bacteria</taxon>
        <taxon>Bacillati</taxon>
        <taxon>Bacillota</taxon>
        <taxon>Clostridia</taxon>
        <taxon>Eubacteriales</taxon>
        <taxon>Clostridiaceae</taxon>
        <taxon>Clostridium</taxon>
    </lineage>
</organism>
<dbReference type="PROSITE" id="PS50234">
    <property type="entry name" value="VWFA"/>
    <property type="match status" value="1"/>
</dbReference>